<proteinExistence type="evidence at transcript level"/>
<dbReference type="EMBL" id="GBBK01004842">
    <property type="protein sequence ID" value="JAC19640.1"/>
    <property type="molecule type" value="mRNA"/>
</dbReference>
<accession>A0A023FEZ3</accession>
<keyword evidence="1" id="KW-0732">Signal</keyword>
<sequence length="126" mass="14020">SCGRTMTRLWLVALLMTTLGVSYTVAYSFHKSFAVGAFQSMKTGPGGVVEGRQGYLDSTGRSRSVRYTVGRDGRVQVRDDPSGRALLRNMAQRALQRDPFSFRSLPDLPALPNFNDDFLDFGFGRF</sequence>
<evidence type="ECO:0000313" key="2">
    <source>
        <dbReference type="EMBL" id="JAC19640.1"/>
    </source>
</evidence>
<feature type="signal peptide" evidence="1">
    <location>
        <begin position="1"/>
        <end position="26"/>
    </location>
</feature>
<dbReference type="AlphaFoldDB" id="A0A023FEZ3"/>
<organism evidence="2">
    <name type="scientific">Amblyomma cajennense</name>
    <name type="common">Cayenne tick</name>
    <name type="synonym">Acarus cajennensis</name>
    <dbReference type="NCBI Taxonomy" id="34607"/>
    <lineage>
        <taxon>Eukaryota</taxon>
        <taxon>Metazoa</taxon>
        <taxon>Ecdysozoa</taxon>
        <taxon>Arthropoda</taxon>
        <taxon>Chelicerata</taxon>
        <taxon>Arachnida</taxon>
        <taxon>Acari</taxon>
        <taxon>Parasitiformes</taxon>
        <taxon>Ixodida</taxon>
        <taxon>Ixodoidea</taxon>
        <taxon>Ixodidae</taxon>
        <taxon>Amblyomminae</taxon>
        <taxon>Amblyomma</taxon>
    </lineage>
</organism>
<name>A0A023FEZ3_AMBCJ</name>
<feature type="non-terminal residue" evidence="2">
    <location>
        <position position="1"/>
    </location>
</feature>
<evidence type="ECO:0000256" key="1">
    <source>
        <dbReference type="SAM" id="SignalP"/>
    </source>
</evidence>
<reference evidence="2" key="1">
    <citation type="submission" date="2014-03" db="EMBL/GenBank/DDBJ databases">
        <title>The sialotranscriptome of Amblyomma triste, Amblyomma parvum and Amblyomma cajennense ticks, uncovered by 454-based RNA-seq.</title>
        <authorList>
            <person name="Garcia G.R."/>
            <person name="Gardinassi L.G."/>
            <person name="Ribeiro J.M."/>
            <person name="Anatriello E."/>
            <person name="Ferreira B.R."/>
            <person name="Moreira H.N."/>
            <person name="Mafra C."/>
            <person name="Olegario M.M."/>
            <person name="Szabo P.J."/>
            <person name="Miranda-Santos I.K."/>
            <person name="Maruyama S.R."/>
        </authorList>
    </citation>
    <scope>NUCLEOTIDE SEQUENCE</scope>
    <source>
        <strain evidence="2">Uberlandia</strain>
        <tissue evidence="2">Salivary glands</tissue>
    </source>
</reference>
<protein>
    <submittedName>
        <fullName evidence="2">Putative secreted protein</fullName>
    </submittedName>
</protein>
<feature type="chain" id="PRO_5001514930" evidence="1">
    <location>
        <begin position="27"/>
        <end position="126"/>
    </location>
</feature>